<comment type="caution">
    <text evidence="1">The sequence shown here is derived from an EMBL/GenBank/DDBJ whole genome shotgun (WGS) entry which is preliminary data.</text>
</comment>
<accession>A0ABQ7YQD6</accession>
<organism evidence="1 2">
    <name type="scientific">Brassica napus</name>
    <name type="common">Rape</name>
    <dbReference type="NCBI Taxonomy" id="3708"/>
    <lineage>
        <taxon>Eukaryota</taxon>
        <taxon>Viridiplantae</taxon>
        <taxon>Streptophyta</taxon>
        <taxon>Embryophyta</taxon>
        <taxon>Tracheophyta</taxon>
        <taxon>Spermatophyta</taxon>
        <taxon>Magnoliopsida</taxon>
        <taxon>eudicotyledons</taxon>
        <taxon>Gunneridae</taxon>
        <taxon>Pentapetalae</taxon>
        <taxon>rosids</taxon>
        <taxon>malvids</taxon>
        <taxon>Brassicales</taxon>
        <taxon>Brassicaceae</taxon>
        <taxon>Brassiceae</taxon>
        <taxon>Brassica</taxon>
    </lineage>
</organism>
<reference evidence="1 2" key="1">
    <citation type="submission" date="2021-05" db="EMBL/GenBank/DDBJ databases">
        <title>Genome Assembly of Synthetic Allotetraploid Brassica napus Reveals Homoeologous Exchanges between Subgenomes.</title>
        <authorList>
            <person name="Davis J.T."/>
        </authorList>
    </citation>
    <scope>NUCLEOTIDE SEQUENCE [LARGE SCALE GENOMIC DNA]</scope>
    <source>
        <strain evidence="2">cv. Da-Ae</strain>
        <tissue evidence="1">Seedling</tissue>
    </source>
</reference>
<evidence type="ECO:0000313" key="1">
    <source>
        <dbReference type="EMBL" id="KAH0869295.1"/>
    </source>
</evidence>
<sequence length="83" mass="9431">RRQRLAVSASMITQQMIEQGVLDCLLEEGETDDALMGILRVIHKITESNNFVIAANDDLFDFFSNKEVIELLKLLPMLASFLF</sequence>
<protein>
    <submittedName>
        <fullName evidence="1">Uncharacterized protein</fullName>
    </submittedName>
</protein>
<keyword evidence="2" id="KW-1185">Reference proteome</keyword>
<dbReference type="EMBL" id="JAGKQM010000017">
    <property type="protein sequence ID" value="KAH0869295.1"/>
    <property type="molecule type" value="Genomic_DNA"/>
</dbReference>
<proteinExistence type="predicted"/>
<gene>
    <name evidence="1" type="ORF">HID58_076317</name>
</gene>
<feature type="non-terminal residue" evidence="1">
    <location>
        <position position="1"/>
    </location>
</feature>
<evidence type="ECO:0000313" key="2">
    <source>
        <dbReference type="Proteomes" id="UP000824890"/>
    </source>
</evidence>
<name>A0ABQ7YQD6_BRANA</name>
<dbReference type="Proteomes" id="UP000824890">
    <property type="component" value="Unassembled WGS sequence"/>
</dbReference>